<evidence type="ECO:0000256" key="3">
    <source>
        <dbReference type="ARBA" id="ARBA00022695"/>
    </source>
</evidence>
<dbReference type="AlphaFoldDB" id="V9E0S1"/>
<dbReference type="OrthoDB" id="119159at2759"/>
<dbReference type="SUPFAM" id="SSF56672">
    <property type="entry name" value="DNA/RNA polymerases"/>
    <property type="match status" value="1"/>
</dbReference>
<dbReference type="Proteomes" id="UP000018721">
    <property type="component" value="Unassembled WGS sequence"/>
</dbReference>
<dbReference type="eggNOG" id="KOG0017">
    <property type="taxonomic scope" value="Eukaryota"/>
</dbReference>
<dbReference type="SUPFAM" id="SSF50630">
    <property type="entry name" value="Acid proteases"/>
    <property type="match status" value="1"/>
</dbReference>
<feature type="region of interest" description="Disordered" evidence="8">
    <location>
        <begin position="220"/>
        <end position="243"/>
    </location>
</feature>
<dbReference type="HOGENOM" id="CLU_296213_0_0_1"/>
<dbReference type="FunFam" id="3.10.10.10:FF:000007">
    <property type="entry name" value="Retrovirus-related Pol polyprotein from transposon 17.6-like Protein"/>
    <property type="match status" value="1"/>
</dbReference>
<dbReference type="InterPro" id="IPR050951">
    <property type="entry name" value="Retrovirus_Pol_polyprotein"/>
</dbReference>
<evidence type="ECO:0000256" key="2">
    <source>
        <dbReference type="ARBA" id="ARBA00022679"/>
    </source>
</evidence>
<evidence type="ECO:0000256" key="8">
    <source>
        <dbReference type="SAM" id="MobiDB-lite"/>
    </source>
</evidence>
<comment type="caution">
    <text evidence="10">The sequence shown here is derived from an EMBL/GenBank/DDBJ whole genome shotgun (WGS) entry which is preliminary data.</text>
</comment>
<sequence>MVAPSSCLRSDTVGSESSLAPAGVGVPGNAPRKDDTARDDEKVEVVTVGNVVNEAGTVPDAGSVETVEVGHESMMEKVSSIAGKRTGGAGNARLQEEGEAIRRQDAGDIVTESREVKESTKGEESDLKHGRLFTKAELYLLERGEYKLAAAEPEEYEKELEERLLPLDEVELKRRMEKNAKDQKDLSMQELSNKLNLPVDVLERTREKLATVGEAKRANRAFKGSGESRASSSDGDGLGEQDQERGVMAMREDEVNASGKDTTAMEPEVVRNVCVGLEDEDLGVRNKSELQAEDERKSAVLERVNEEGTGANREVPPLRDKESLEGIAESGLRCYLQDEGAKIRTRQLRNEHENGRLGKDARVVTFRLPEESLFELYAASDGWIDEVHCVYTISACGVPLKSRKSGLRKMGGSERDGERVVPDGKRVIGSIGGIEALYGGQVDCCPVEMLVDTGAVASLVSKDVLARVGRSTVSLRPYSGSLNSASGHKIKALGVLDLPVTLGTVEKTLPFIVTDNLHVDAILGTDSLEAFRAVIDLETRTMLLKDTGEMLAIGEARVEEIYAVGVASKLRLGLGGEVEDGLVVLAEGVPGLDETLRVARTLCTVNNGQVVVEVCNASTEKVEVKAEAVVALAAVVPESAFESLERSGKEMRTLDAVIASATRTRTVPEGAEMAEMENAFEISKEEELGAGFSDSDLDEEQRSMFKSMLWELRDLFVETSKRPGRTDLLEFKIDTGTHGPTQQQPYRVSKAEGDMMEAELQQYLELNLIRPSTSPWASPVLMIRKPDGGIRFCIDYRKLNAVTIKDSYPMPLIDDILDVLGKRRLFSTLDIASGYWNVPMRPDRVEKTAFTSKFGLFEWLVMPFGLCNAVPAFEGLMENVLVDLKWRTCLVYLDDCVVFSKDISTHLVRVRQVLEGFREAGFKLKIKKCHWGRSQVAFLGHIVTPSGILPNPEKVKSVMNIATQHDIHTLRAFLGLTSYFRRYIPGFAAIAAPLESLKQKGVAFRWKAIARERSCSYNRR</sequence>
<dbReference type="PROSITE" id="PS50878">
    <property type="entry name" value="RT_POL"/>
    <property type="match status" value="1"/>
</dbReference>
<dbReference type="Gene3D" id="3.30.70.270">
    <property type="match status" value="2"/>
</dbReference>
<dbReference type="Gene3D" id="2.40.70.10">
    <property type="entry name" value="Acid Proteases"/>
    <property type="match status" value="1"/>
</dbReference>
<accession>V9E0S1</accession>
<dbReference type="GO" id="GO:0008233">
    <property type="term" value="F:peptidase activity"/>
    <property type="evidence" value="ECO:0007669"/>
    <property type="project" value="UniProtKB-KW"/>
</dbReference>
<dbReference type="PANTHER" id="PTHR37984:SF5">
    <property type="entry name" value="PROTEIN NYNRIN-LIKE"/>
    <property type="match status" value="1"/>
</dbReference>
<dbReference type="EMBL" id="ANIZ01003684">
    <property type="protein sequence ID" value="ETI32143.1"/>
    <property type="molecule type" value="Genomic_DNA"/>
</dbReference>
<proteinExistence type="predicted"/>
<feature type="compositionally biased region" description="Basic and acidic residues" evidence="8">
    <location>
        <begin position="31"/>
        <end position="43"/>
    </location>
</feature>
<keyword evidence="1" id="KW-0645">Protease</keyword>
<feature type="domain" description="Reverse transcriptase" evidence="9">
    <location>
        <begin position="764"/>
        <end position="943"/>
    </location>
</feature>
<keyword evidence="6" id="KW-0378">Hydrolase</keyword>
<dbReference type="Pfam" id="PF13975">
    <property type="entry name" value="gag-asp_proteas"/>
    <property type="match status" value="1"/>
</dbReference>
<dbReference type="Pfam" id="PF00078">
    <property type="entry name" value="RVT_1"/>
    <property type="match status" value="1"/>
</dbReference>
<dbReference type="InterPro" id="IPR021109">
    <property type="entry name" value="Peptidase_aspartic_dom_sf"/>
</dbReference>
<evidence type="ECO:0000313" key="11">
    <source>
        <dbReference type="Proteomes" id="UP000018721"/>
    </source>
</evidence>
<evidence type="ECO:0000256" key="5">
    <source>
        <dbReference type="ARBA" id="ARBA00022759"/>
    </source>
</evidence>
<reference evidence="10 11" key="1">
    <citation type="submission" date="2013-11" db="EMBL/GenBank/DDBJ databases">
        <title>The Genome Sequence of Phytophthora parasitica P1569.</title>
        <authorList>
            <consortium name="The Broad Institute Genomics Platform"/>
            <person name="Russ C."/>
            <person name="Tyler B."/>
            <person name="Panabieres F."/>
            <person name="Shan W."/>
            <person name="Tripathy S."/>
            <person name="Grunwald N."/>
            <person name="Machado M."/>
            <person name="Johnson C.S."/>
            <person name="Arredondo F."/>
            <person name="Hong C."/>
            <person name="Coffey M."/>
            <person name="Young S.K."/>
            <person name="Zeng Q."/>
            <person name="Gargeya S."/>
            <person name="Fitzgerald M."/>
            <person name="Abouelleil A."/>
            <person name="Alvarado L."/>
            <person name="Chapman S.B."/>
            <person name="Gainer-Dewar J."/>
            <person name="Goldberg J."/>
            <person name="Griggs A."/>
            <person name="Gujja S."/>
            <person name="Hansen M."/>
            <person name="Howarth C."/>
            <person name="Imamovic A."/>
            <person name="Ireland A."/>
            <person name="Larimer J."/>
            <person name="McCowan C."/>
            <person name="Murphy C."/>
            <person name="Pearson M."/>
            <person name="Poon T.W."/>
            <person name="Priest M."/>
            <person name="Roberts A."/>
            <person name="Saif S."/>
            <person name="Shea T."/>
            <person name="Sykes S."/>
            <person name="Wortman J."/>
            <person name="Nusbaum C."/>
            <person name="Birren B."/>
        </authorList>
    </citation>
    <scope>NUCLEOTIDE SEQUENCE [LARGE SCALE GENOMIC DNA]</scope>
    <source>
        <strain evidence="10 11">P1569</strain>
    </source>
</reference>
<dbReference type="GO" id="GO:0006508">
    <property type="term" value="P:proteolysis"/>
    <property type="evidence" value="ECO:0007669"/>
    <property type="project" value="UniProtKB-KW"/>
</dbReference>
<keyword evidence="11" id="KW-1185">Reference proteome</keyword>
<dbReference type="CDD" id="cd01647">
    <property type="entry name" value="RT_LTR"/>
    <property type="match status" value="1"/>
</dbReference>
<feature type="region of interest" description="Disordered" evidence="8">
    <location>
        <begin position="1"/>
        <end position="43"/>
    </location>
</feature>
<dbReference type="InterPro" id="IPR000477">
    <property type="entry name" value="RT_dom"/>
</dbReference>
<evidence type="ECO:0000256" key="7">
    <source>
        <dbReference type="ARBA" id="ARBA00022918"/>
    </source>
</evidence>
<gene>
    <name evidence="10" type="ORF">F443_20962</name>
</gene>
<protein>
    <recommendedName>
        <fullName evidence="9">Reverse transcriptase domain-containing protein</fullName>
    </recommendedName>
</protein>
<dbReference type="GO" id="GO:0004519">
    <property type="term" value="F:endonuclease activity"/>
    <property type="evidence" value="ECO:0007669"/>
    <property type="project" value="UniProtKB-KW"/>
</dbReference>
<keyword evidence="4" id="KW-0540">Nuclease</keyword>
<dbReference type="CDD" id="cd00303">
    <property type="entry name" value="retropepsin_like"/>
    <property type="match status" value="1"/>
</dbReference>
<dbReference type="GO" id="GO:0003964">
    <property type="term" value="F:RNA-directed DNA polymerase activity"/>
    <property type="evidence" value="ECO:0007669"/>
    <property type="project" value="UniProtKB-KW"/>
</dbReference>
<evidence type="ECO:0000259" key="9">
    <source>
        <dbReference type="PROSITE" id="PS50878"/>
    </source>
</evidence>
<evidence type="ECO:0000256" key="6">
    <source>
        <dbReference type="ARBA" id="ARBA00022801"/>
    </source>
</evidence>
<dbReference type="Gene3D" id="3.10.10.10">
    <property type="entry name" value="HIV Type 1 Reverse Transcriptase, subunit A, domain 1"/>
    <property type="match status" value="1"/>
</dbReference>
<keyword evidence="2" id="KW-0808">Transferase</keyword>
<dbReference type="PANTHER" id="PTHR37984">
    <property type="entry name" value="PROTEIN CBG26694"/>
    <property type="match status" value="1"/>
</dbReference>
<feature type="compositionally biased region" description="Basic and acidic residues" evidence="8">
    <location>
        <begin position="94"/>
        <end position="127"/>
    </location>
</feature>
<feature type="region of interest" description="Disordered" evidence="8">
    <location>
        <begin position="80"/>
        <end position="127"/>
    </location>
</feature>
<feature type="compositionally biased region" description="Polar residues" evidence="8">
    <location>
        <begin position="7"/>
        <end position="18"/>
    </location>
</feature>
<evidence type="ECO:0000313" key="10">
    <source>
        <dbReference type="EMBL" id="ETI32143.1"/>
    </source>
</evidence>
<dbReference type="InterPro" id="IPR043128">
    <property type="entry name" value="Rev_trsase/Diguanyl_cyclase"/>
</dbReference>
<organism evidence="10 11">
    <name type="scientific">Phytophthora nicotianae P1569</name>
    <dbReference type="NCBI Taxonomy" id="1317065"/>
    <lineage>
        <taxon>Eukaryota</taxon>
        <taxon>Sar</taxon>
        <taxon>Stramenopiles</taxon>
        <taxon>Oomycota</taxon>
        <taxon>Peronosporomycetes</taxon>
        <taxon>Peronosporales</taxon>
        <taxon>Peronosporaceae</taxon>
        <taxon>Phytophthora</taxon>
    </lineage>
</organism>
<keyword evidence="3" id="KW-0548">Nucleotidyltransferase</keyword>
<name>V9E0S1_PHYNI</name>
<keyword evidence="7" id="KW-0695">RNA-directed DNA polymerase</keyword>
<evidence type="ECO:0000256" key="4">
    <source>
        <dbReference type="ARBA" id="ARBA00022722"/>
    </source>
</evidence>
<dbReference type="InterPro" id="IPR043502">
    <property type="entry name" value="DNA/RNA_pol_sf"/>
</dbReference>
<evidence type="ECO:0000256" key="1">
    <source>
        <dbReference type="ARBA" id="ARBA00022670"/>
    </source>
</evidence>
<keyword evidence="5" id="KW-0255">Endonuclease</keyword>